<sequence>MVTLVVSIFLPQTIDFHEFDDPEDNERNVLPPSRPSSQEGLTQPGKQDDALDFTRDSADRVSGTGRNRTRLGSSDSDTDIARLLGKERFRAARAMTFKSTRDTQHDDSDDATPTAESTNPLANWNPFDNPEQHSLDVDSAVSGGLVTRRNLSADNLKRLSASDYKAHTRDTSLPFIDPVIPAPEISKFDDSKWSTITPALTNGGLVNAVRKSVEGKRIETLWIGTLSGGDTDRITNARKDDIRNKLATEYNCDVVWVSDFNLNQWYEHFCKLILWPVLHYQMPDHAKSKAYQEVSWKYYRLVNGIYAEKVIANYKQGDTIWVHDYHLMMVPLFVREKIPDARIGLFVHTSFPSPEFWRCVCSRFEMLRGMLGASLIAFQTREHAQHFIQCCNRLLLANTTEHGVNLEGRFTKVTSESIGFVAQAIDEEIAINDELIQHHVKHLKQSYNDQIFIVARDKLDNIRGIRQKFLAFELFLAKHKELRKKVQFMQIATSTTELVEDQTDLWNMVARINREHSVDGHQPLRFSEQDMPLDRYIAMLAAADIMLVTPLREGMGLTPQEFVHVQDGSVYKDKKHGVIILSEFTGTSNLFAGNDLSSNPWNPQGTADLISKAVFMSLEERADRWKKLQTTIDGHTGGQWFTAIQEKVNQAYDEQTARRPANIPRLKQSALVSCYAEGTTKLLILDEEGTLTTSPINPASFEELIKTLRVLTSNPNNAVYLTSHHDPPILEERYSCIPNLGLIASNGSFTHPHDKPHGYWNPADTTSHTKTWKKEIAPALRYFVSRISGAVLLDEWSRLVVDFSRADNPVAAHTLVGDLCDYINTVCKQWSVRAVPIDEFTNMKDTHGKEQMVKKWLIIESETDKVAAVKQICGERDWVQRGFDWVLVAGDGREDEGLFKWARDMEAFEKDVLDRRGKVRAFAAGVVEERARRRAESEAQRLLQNLRRGASFSLGSDDDEPEVLGSMRPDIQRMESEQVVRTTKTLGKVPLKVWTISLGPASRETEAQVTLAGGPSAMVGVLGKLAQAEREAMAMAMTESEAFEDAKEYHDDEDPGDDAGPSAGGSAGYGFGGHSRGMGFPACQDHGGSLGQLSDGQTGGQQDSIDPQTLAAHFGTDGTLDEYELPVDASLEAEANGFTYYHAGSSSHAVDEQDLLYPSEQVDTNYHNELESIYGHEMVDLSHGYVSPALSASSPAPEAQSPSPLDLSGEDIVKPTRGVASPHFSDKSLRGHDSPPSSIMIGRSDSVVSNPSVEEPLPTVEITSPSLLPAPTPRKPQATFLDLPPQEFVDSLASTLVATPGLTKNQVESIIQNARSPALPDPSTHRPWYYSAPALPLPIAPDSDSAIDDAEGRHTGATRRWSFTFSISPDRTPGPDADREFVRPTHIKDDEIDINATTPEERGVRPGRDLGDILLALQKRKASGLGLTQTAGMMDEDFPCLNSDNESEGTYQRNRARELGLERANKKKDKAATEASKHKGQGKGKEVAFDVYENTSAGVQSQRERTTGRPNGSDDDDSDSGALYMAPVRRRPLPKKTSITKAGTPREPKHKASGPVRVPATGEPGPSTFAGASLEDEIEERFSSQANGLQVGLSERPAADDGVVVGPNDAIKTNDVVEQTVTVQPTNAVDQVDVGGQNDDVGQSVAFDKNDAVTQNDVIDKNAAIDNNDTVEKSIPGSASSKQASELLKQCSADKSVEQQQSVNSGVSQQEPSKQSLDHGIVNPKQQSVALVKSKPKSIKYPFGSKLLKYTLGASRRDSAVVDLVSAGAAPVLTVPALGGRATSGDARPGSSHVRVPGQQDAGGAPATQNASTEPENMSKESHDSNSCAIADSDDGSDDSDDSDNSDESSRAKKRKVISLPTQKNTRRMRPPFNQGVRETPRGDIFLAWKPYPHGRRDTKKPKFWKPLPVICEVPAYPVRRLTAFDKYMAAHAKMKASTNRPPPKAPVFRGKVARRSNNIKEAPVARQLSNFDQKVYDDVLSDEKTGPKVALPDSAVSTWPSMLLILEPKYSTSEQAELFDGWTCENIERRLDDRFGLVRNDEHEVLGLFYDLDGEYQSVNLPKPPLVTKTVPFLDDALPTVRELHYKRQAVRHACLVRFAKAVKQAKQWRQKLFEQRTLNQSHQPFAHSIANSHNSELIRQRERRDAFWRNLRAASKLHQQEPKEAMDTSKKEKLSSTGRTLADIIDLDKNETFDLRANFRKEFGLGPGVWNNKH</sequence>
<dbReference type="InterPro" id="IPR036412">
    <property type="entry name" value="HAD-like_sf"/>
</dbReference>
<dbReference type="Pfam" id="PF00982">
    <property type="entry name" value="Glyco_transf_20"/>
    <property type="match status" value="1"/>
</dbReference>
<dbReference type="InParanoid" id="A0A2K1QRQ0"/>
<feature type="compositionally biased region" description="Basic and acidic residues" evidence="1">
    <location>
        <begin position="1455"/>
        <end position="1488"/>
    </location>
</feature>
<feature type="region of interest" description="Disordered" evidence="1">
    <location>
        <begin position="1189"/>
        <end position="1271"/>
    </location>
</feature>
<feature type="compositionally biased region" description="Polar residues" evidence="1">
    <location>
        <begin position="35"/>
        <end position="45"/>
    </location>
</feature>
<feature type="compositionally biased region" description="Polar residues" evidence="1">
    <location>
        <begin position="64"/>
        <end position="75"/>
    </location>
</feature>
<organism evidence="2 3">
    <name type="scientific">Sphaceloma murrayae</name>
    <dbReference type="NCBI Taxonomy" id="2082308"/>
    <lineage>
        <taxon>Eukaryota</taxon>
        <taxon>Fungi</taxon>
        <taxon>Dikarya</taxon>
        <taxon>Ascomycota</taxon>
        <taxon>Pezizomycotina</taxon>
        <taxon>Dothideomycetes</taxon>
        <taxon>Dothideomycetidae</taxon>
        <taxon>Myriangiales</taxon>
        <taxon>Elsinoaceae</taxon>
        <taxon>Sphaceloma</taxon>
    </lineage>
</organism>
<name>A0A2K1QRQ0_9PEZI</name>
<dbReference type="Proteomes" id="UP000243797">
    <property type="component" value="Unassembled WGS sequence"/>
</dbReference>
<feature type="compositionally biased region" description="Gly residues" evidence="1">
    <location>
        <begin position="1062"/>
        <end position="1076"/>
    </location>
</feature>
<dbReference type="CDD" id="cd03788">
    <property type="entry name" value="GT20_TPS"/>
    <property type="match status" value="1"/>
</dbReference>
<evidence type="ECO:0000313" key="2">
    <source>
        <dbReference type="EMBL" id="PNS17721.1"/>
    </source>
</evidence>
<feature type="compositionally biased region" description="Basic and acidic residues" evidence="1">
    <location>
        <begin position="46"/>
        <end position="59"/>
    </location>
</feature>
<evidence type="ECO:0000256" key="1">
    <source>
        <dbReference type="SAM" id="MobiDB-lite"/>
    </source>
</evidence>
<dbReference type="InterPro" id="IPR003337">
    <property type="entry name" value="Trehalose_PPase"/>
</dbReference>
<accession>A0A2K1QRQ0</accession>
<feature type="compositionally biased region" description="Acidic residues" evidence="1">
    <location>
        <begin position="1832"/>
        <end position="1847"/>
    </location>
</feature>
<reference evidence="2 3" key="1">
    <citation type="submission" date="2017-06" db="EMBL/GenBank/DDBJ databases">
        <title>Draft genome sequence of a variant of Elsinoe murrayae.</title>
        <authorList>
            <person name="Cheng Q."/>
        </authorList>
    </citation>
    <scope>NUCLEOTIDE SEQUENCE [LARGE SCALE GENOMIC DNA]</scope>
    <source>
        <strain evidence="2 3">CQ-2017a</strain>
    </source>
</reference>
<dbReference type="PANTHER" id="PTHR10788">
    <property type="entry name" value="TREHALOSE-6-PHOSPHATE SYNTHASE"/>
    <property type="match status" value="1"/>
</dbReference>
<proteinExistence type="predicted"/>
<feature type="compositionally biased region" description="Low complexity" evidence="1">
    <location>
        <begin position="1189"/>
        <end position="1204"/>
    </location>
</feature>
<dbReference type="Pfam" id="PF02358">
    <property type="entry name" value="Trehalose_PPase"/>
    <property type="match status" value="1"/>
</dbReference>
<feature type="region of interest" description="Disordered" evidence="1">
    <location>
        <begin position="1044"/>
        <end position="1106"/>
    </location>
</feature>
<dbReference type="GO" id="GO:0005946">
    <property type="term" value="C:alpha,alpha-trehalose-phosphate synthase complex (UDP-forming)"/>
    <property type="evidence" value="ECO:0007669"/>
    <property type="project" value="TreeGrafter"/>
</dbReference>
<dbReference type="OrthoDB" id="755951at2759"/>
<dbReference type="PANTHER" id="PTHR10788:SF15">
    <property type="entry name" value="TREHALOSE SYNTHASE COMPLEX REGULATORY SUBUNIT TPS3-RELATED"/>
    <property type="match status" value="1"/>
</dbReference>
<feature type="region of interest" description="Disordered" evidence="1">
    <location>
        <begin position="1438"/>
        <end position="1570"/>
    </location>
</feature>
<dbReference type="SUPFAM" id="SSF56784">
    <property type="entry name" value="HAD-like"/>
    <property type="match status" value="1"/>
</dbReference>
<gene>
    <name evidence="2" type="ORF">CAC42_3116</name>
</gene>
<dbReference type="GO" id="GO:0005829">
    <property type="term" value="C:cytosol"/>
    <property type="evidence" value="ECO:0007669"/>
    <property type="project" value="TreeGrafter"/>
</dbReference>
<feature type="region of interest" description="Disordered" evidence="1">
    <location>
        <begin position="94"/>
        <end position="136"/>
    </location>
</feature>
<dbReference type="InterPro" id="IPR001830">
    <property type="entry name" value="Glyco_trans_20"/>
</dbReference>
<comment type="caution">
    <text evidence="2">The sequence shown here is derived from an EMBL/GenBank/DDBJ whole genome shotgun (WGS) entry which is preliminary data.</text>
</comment>
<feature type="compositionally biased region" description="Polar residues" evidence="1">
    <location>
        <begin position="1807"/>
        <end position="1816"/>
    </location>
</feature>
<protein>
    <submittedName>
        <fullName evidence="2">Uncharacterized protein</fullName>
    </submittedName>
</protein>
<dbReference type="GO" id="GO:0003825">
    <property type="term" value="F:alpha,alpha-trehalose-phosphate synthase (UDP-forming) activity"/>
    <property type="evidence" value="ECO:0007669"/>
    <property type="project" value="TreeGrafter"/>
</dbReference>
<feature type="compositionally biased region" description="Basic and acidic residues" evidence="1">
    <location>
        <begin position="1224"/>
        <end position="1233"/>
    </location>
</feature>
<feature type="compositionally biased region" description="Low complexity" evidence="1">
    <location>
        <begin position="1698"/>
        <end position="1710"/>
    </location>
</feature>
<dbReference type="Gene3D" id="3.40.50.2000">
    <property type="entry name" value="Glycogen Phosphorylase B"/>
    <property type="match status" value="2"/>
</dbReference>
<feature type="compositionally biased region" description="Polar residues" evidence="1">
    <location>
        <begin position="1091"/>
        <end position="1106"/>
    </location>
</feature>
<feature type="region of interest" description="Disordered" evidence="1">
    <location>
        <begin position="19"/>
        <end position="76"/>
    </location>
</feature>
<dbReference type="SUPFAM" id="SSF53756">
    <property type="entry name" value="UDP-Glycosyltransferase/glycogen phosphorylase"/>
    <property type="match status" value="1"/>
</dbReference>
<feature type="compositionally biased region" description="Polar residues" evidence="1">
    <location>
        <begin position="1442"/>
        <end position="1453"/>
    </location>
</feature>
<dbReference type="EMBL" id="NKHZ01000049">
    <property type="protein sequence ID" value="PNS17721.1"/>
    <property type="molecule type" value="Genomic_DNA"/>
</dbReference>
<feature type="region of interest" description="Disordered" evidence="1">
    <location>
        <begin position="1658"/>
        <end position="1724"/>
    </location>
</feature>
<evidence type="ECO:0000313" key="3">
    <source>
        <dbReference type="Proteomes" id="UP000243797"/>
    </source>
</evidence>
<feature type="region of interest" description="Disordered" evidence="1">
    <location>
        <begin position="1777"/>
        <end position="1879"/>
    </location>
</feature>
<dbReference type="STRING" id="2082308.A0A2K1QRQ0"/>
<dbReference type="GO" id="GO:0004805">
    <property type="term" value="F:trehalose-phosphatase activity"/>
    <property type="evidence" value="ECO:0007669"/>
    <property type="project" value="TreeGrafter"/>
</dbReference>
<keyword evidence="3" id="KW-1185">Reference proteome</keyword>
<dbReference type="GO" id="GO:0005992">
    <property type="term" value="P:trehalose biosynthetic process"/>
    <property type="evidence" value="ECO:0007669"/>
    <property type="project" value="InterPro"/>
</dbReference>